<sequence>MDFFNNDYFNPNSHFRFYDDGSSIDEVGEYEVDVSFTYAPIYESLEEDMRGPSDRPTPPPAPVNTPPMAPPPSFNPSKNDPKAKVLAGSQYPEGPQAFGGPQTGGGNVKAVSPISIRPCLFRYTYIWQNNGRSYWAYLTSVDRYSVSGWRWMFYRWVYFGIDIRRIDTFICY</sequence>
<proteinExistence type="predicted"/>
<dbReference type="AlphaFoldDB" id="A0A6V8SLG4"/>
<gene>
    <name evidence="2" type="ORF">bsdtw1_04272</name>
</gene>
<protein>
    <submittedName>
        <fullName evidence="2">Uncharacterized protein</fullName>
    </submittedName>
</protein>
<dbReference type="Proteomes" id="UP000580568">
    <property type="component" value="Unassembled WGS sequence"/>
</dbReference>
<feature type="region of interest" description="Disordered" evidence="1">
    <location>
        <begin position="47"/>
        <end position="106"/>
    </location>
</feature>
<comment type="caution">
    <text evidence="2">The sequence shown here is derived from an EMBL/GenBank/DDBJ whole genome shotgun (WGS) entry which is preliminary data.</text>
</comment>
<dbReference type="RefSeq" id="WP_183279398.1">
    <property type="nucleotide sequence ID" value="NZ_BLZR01000001.1"/>
</dbReference>
<evidence type="ECO:0000313" key="2">
    <source>
        <dbReference type="EMBL" id="GFP78079.1"/>
    </source>
</evidence>
<accession>A0A6V8SLG4</accession>
<organism evidence="2 3">
    <name type="scientific">Clostridium fungisolvens</name>
    <dbReference type="NCBI Taxonomy" id="1604897"/>
    <lineage>
        <taxon>Bacteria</taxon>
        <taxon>Bacillati</taxon>
        <taxon>Bacillota</taxon>
        <taxon>Clostridia</taxon>
        <taxon>Eubacteriales</taxon>
        <taxon>Clostridiaceae</taxon>
        <taxon>Clostridium</taxon>
    </lineage>
</organism>
<dbReference type="EMBL" id="BLZR01000001">
    <property type="protein sequence ID" value="GFP78079.1"/>
    <property type="molecule type" value="Genomic_DNA"/>
</dbReference>
<evidence type="ECO:0000256" key="1">
    <source>
        <dbReference type="SAM" id="MobiDB-lite"/>
    </source>
</evidence>
<reference evidence="2 3" key="1">
    <citation type="submission" date="2020-07" db="EMBL/GenBank/DDBJ databases">
        <title>A new beta-1,3-glucan-decomposing anaerobic bacterium isolated from anoxic soil subjected to biological soil disinfestation.</title>
        <authorList>
            <person name="Ueki A."/>
            <person name="Tonouchi A."/>
        </authorList>
    </citation>
    <scope>NUCLEOTIDE SEQUENCE [LARGE SCALE GENOMIC DNA]</scope>
    <source>
        <strain evidence="2 3">TW1</strain>
    </source>
</reference>
<feature type="compositionally biased region" description="Pro residues" evidence="1">
    <location>
        <begin position="55"/>
        <end position="74"/>
    </location>
</feature>
<name>A0A6V8SLG4_9CLOT</name>
<keyword evidence="3" id="KW-1185">Reference proteome</keyword>
<evidence type="ECO:0000313" key="3">
    <source>
        <dbReference type="Proteomes" id="UP000580568"/>
    </source>
</evidence>